<evidence type="ECO:0000259" key="18">
    <source>
        <dbReference type="Pfam" id="PF01746"/>
    </source>
</evidence>
<dbReference type="SUPFAM" id="SSF75217">
    <property type="entry name" value="alpha/beta knot"/>
    <property type="match status" value="1"/>
</dbReference>
<dbReference type="InterPro" id="IPR002649">
    <property type="entry name" value="tRNA_m1G_MeTrfase_TrmD"/>
</dbReference>
<dbReference type="InterPro" id="IPR016009">
    <property type="entry name" value="tRNA_MeTrfase_TRMD/TRM10"/>
</dbReference>
<dbReference type="GO" id="GO:0005829">
    <property type="term" value="C:cytosol"/>
    <property type="evidence" value="ECO:0007669"/>
    <property type="project" value="TreeGrafter"/>
</dbReference>
<comment type="function">
    <text evidence="1 15 17">Specifically methylates guanosine-37 in various tRNAs.</text>
</comment>
<dbReference type="PANTHER" id="PTHR46417:SF1">
    <property type="entry name" value="TRNA (GUANINE-N(1)-)-METHYLTRANSFERASE"/>
    <property type="match status" value="1"/>
</dbReference>
<keyword evidence="7 15" id="KW-0963">Cytoplasm</keyword>
<proteinExistence type="inferred from homology"/>
<dbReference type="Gene3D" id="1.10.1270.20">
    <property type="entry name" value="tRNA(m1g37)methyltransferase, domain 2"/>
    <property type="match status" value="1"/>
</dbReference>
<evidence type="ECO:0000256" key="4">
    <source>
        <dbReference type="ARBA" id="ARBA00011738"/>
    </source>
</evidence>
<dbReference type="InterPro" id="IPR023148">
    <property type="entry name" value="tRNA_m1G_MeTrfase_C_sf"/>
</dbReference>
<dbReference type="InterPro" id="IPR029026">
    <property type="entry name" value="tRNA_m1G_MTases_N"/>
</dbReference>
<evidence type="ECO:0000256" key="13">
    <source>
        <dbReference type="ARBA" id="ARBA00033392"/>
    </source>
</evidence>
<keyword evidence="11 15" id="KW-0819">tRNA processing</keyword>
<feature type="domain" description="tRNA methyltransferase TRMD/TRM10-type" evidence="18">
    <location>
        <begin position="1"/>
        <end position="223"/>
    </location>
</feature>
<evidence type="ECO:0000256" key="5">
    <source>
        <dbReference type="ARBA" id="ARBA00012807"/>
    </source>
</evidence>
<dbReference type="EMBL" id="DVOL01000022">
    <property type="protein sequence ID" value="HIV10404.1"/>
    <property type="molecule type" value="Genomic_DNA"/>
</dbReference>
<dbReference type="GO" id="GO:0002939">
    <property type="term" value="P:tRNA N1-guanine methylation"/>
    <property type="evidence" value="ECO:0007669"/>
    <property type="project" value="TreeGrafter"/>
</dbReference>
<dbReference type="EC" id="2.1.1.228" evidence="5 15"/>
<evidence type="ECO:0000256" key="11">
    <source>
        <dbReference type="ARBA" id="ARBA00022694"/>
    </source>
</evidence>
<keyword evidence="8 15" id="KW-0489">Methyltransferase</keyword>
<evidence type="ECO:0000313" key="20">
    <source>
        <dbReference type="Proteomes" id="UP000823960"/>
    </source>
</evidence>
<evidence type="ECO:0000256" key="17">
    <source>
        <dbReference type="RuleBase" id="RU003464"/>
    </source>
</evidence>
<sequence>MRIDIATLFPELCESWLSASIIGRARQAGVFELYCHQIRDYAEGRHKRVDDTPFSQRQGMLMMAEPIWQCYKAVAGDRSPYVVYMSPQGKTLTQQKCRELAQRKELFILCGHYEGVDQRVLDLIVDEEISLGDFVLTGGELPAVVLVDGIARMLDGTLGHEESGSDESHYDGLLEYPQYTRPEVWRGIGVPEVLLSGHRENILKWRRYKKLETTYRKRPELLESAELDLSDRACLSEIKAVVDTHERLFPPGDADGSFLSRLIGLGDGMNDEEVQPENG</sequence>
<dbReference type="NCBIfam" id="TIGR00088">
    <property type="entry name" value="trmD"/>
    <property type="match status" value="1"/>
</dbReference>
<dbReference type="FunFam" id="1.10.1270.20:FF:000001">
    <property type="entry name" value="tRNA (guanine-N(1)-)-methyltransferase"/>
    <property type="match status" value="1"/>
</dbReference>
<evidence type="ECO:0000256" key="14">
    <source>
        <dbReference type="ARBA" id="ARBA00047783"/>
    </source>
</evidence>
<organism evidence="19 20">
    <name type="scientific">Candidatus Faeciplasma avium</name>
    <dbReference type="NCBI Taxonomy" id="2840798"/>
    <lineage>
        <taxon>Bacteria</taxon>
        <taxon>Bacillati</taxon>
        <taxon>Bacillota</taxon>
        <taxon>Clostridia</taxon>
        <taxon>Eubacteriales</taxon>
        <taxon>Oscillospiraceae</taxon>
        <taxon>Oscillospiraceae incertae sedis</taxon>
        <taxon>Candidatus Faeciplasma</taxon>
    </lineage>
</organism>
<comment type="catalytic activity">
    <reaction evidence="14 15 17">
        <text>guanosine(37) in tRNA + S-adenosyl-L-methionine = N(1)-methylguanosine(37) in tRNA + S-adenosyl-L-homocysteine + H(+)</text>
        <dbReference type="Rhea" id="RHEA:36899"/>
        <dbReference type="Rhea" id="RHEA-COMP:10145"/>
        <dbReference type="Rhea" id="RHEA-COMP:10147"/>
        <dbReference type="ChEBI" id="CHEBI:15378"/>
        <dbReference type="ChEBI" id="CHEBI:57856"/>
        <dbReference type="ChEBI" id="CHEBI:59789"/>
        <dbReference type="ChEBI" id="CHEBI:73542"/>
        <dbReference type="ChEBI" id="CHEBI:74269"/>
        <dbReference type="EC" id="2.1.1.228"/>
    </reaction>
</comment>
<evidence type="ECO:0000256" key="15">
    <source>
        <dbReference type="HAMAP-Rule" id="MF_00605"/>
    </source>
</evidence>
<evidence type="ECO:0000313" key="19">
    <source>
        <dbReference type="EMBL" id="HIV10404.1"/>
    </source>
</evidence>
<reference evidence="19" key="2">
    <citation type="journal article" date="2021" name="PeerJ">
        <title>Extensive microbial diversity within the chicken gut microbiome revealed by metagenomics and culture.</title>
        <authorList>
            <person name="Gilroy R."/>
            <person name="Ravi A."/>
            <person name="Getino M."/>
            <person name="Pursley I."/>
            <person name="Horton D.L."/>
            <person name="Alikhan N.F."/>
            <person name="Baker D."/>
            <person name="Gharbi K."/>
            <person name="Hall N."/>
            <person name="Watson M."/>
            <person name="Adriaenssens E.M."/>
            <person name="Foster-Nyarko E."/>
            <person name="Jarju S."/>
            <person name="Secka A."/>
            <person name="Antonio M."/>
            <person name="Oren A."/>
            <person name="Chaudhuri R.R."/>
            <person name="La Ragione R."/>
            <person name="Hildebrand F."/>
            <person name="Pallen M.J."/>
        </authorList>
    </citation>
    <scope>NUCLEOTIDE SEQUENCE</scope>
    <source>
        <strain evidence="19">1370</strain>
    </source>
</reference>
<feature type="binding site" evidence="15 16">
    <location>
        <position position="111"/>
    </location>
    <ligand>
        <name>S-adenosyl-L-methionine</name>
        <dbReference type="ChEBI" id="CHEBI:59789"/>
    </ligand>
</feature>
<dbReference type="PIRSF" id="PIRSF000386">
    <property type="entry name" value="tRNA_mtase"/>
    <property type="match status" value="1"/>
</dbReference>
<dbReference type="HAMAP" id="MF_00605">
    <property type="entry name" value="TrmD"/>
    <property type="match status" value="1"/>
</dbReference>
<keyword evidence="10 15" id="KW-0949">S-adenosyl-L-methionine</keyword>
<comment type="subcellular location">
    <subcellularLocation>
        <location evidence="2 15 17">Cytoplasm</location>
    </subcellularLocation>
</comment>
<evidence type="ECO:0000256" key="9">
    <source>
        <dbReference type="ARBA" id="ARBA00022679"/>
    </source>
</evidence>
<dbReference type="CDD" id="cd18080">
    <property type="entry name" value="TrmD-like"/>
    <property type="match status" value="1"/>
</dbReference>
<evidence type="ECO:0000256" key="1">
    <source>
        <dbReference type="ARBA" id="ARBA00002634"/>
    </source>
</evidence>
<name>A0A9D1NQQ8_9FIRM</name>
<accession>A0A9D1NQQ8</accession>
<dbReference type="PANTHER" id="PTHR46417">
    <property type="entry name" value="TRNA (GUANINE-N(1)-)-METHYLTRANSFERASE"/>
    <property type="match status" value="1"/>
</dbReference>
<reference evidence="19" key="1">
    <citation type="submission" date="2020-10" db="EMBL/GenBank/DDBJ databases">
        <authorList>
            <person name="Gilroy R."/>
        </authorList>
    </citation>
    <scope>NUCLEOTIDE SEQUENCE</scope>
    <source>
        <strain evidence="19">1370</strain>
    </source>
</reference>
<feature type="binding site" evidence="15 16">
    <location>
        <begin position="131"/>
        <end position="136"/>
    </location>
    <ligand>
        <name>S-adenosyl-L-methionine</name>
        <dbReference type="ChEBI" id="CHEBI:59789"/>
    </ligand>
</feature>
<comment type="similarity">
    <text evidence="3 15 17">Belongs to the RNA methyltransferase TrmD family.</text>
</comment>
<evidence type="ECO:0000256" key="2">
    <source>
        <dbReference type="ARBA" id="ARBA00004496"/>
    </source>
</evidence>
<evidence type="ECO:0000256" key="7">
    <source>
        <dbReference type="ARBA" id="ARBA00022490"/>
    </source>
</evidence>
<evidence type="ECO:0000256" key="8">
    <source>
        <dbReference type="ARBA" id="ARBA00022603"/>
    </source>
</evidence>
<comment type="caution">
    <text evidence="19">The sequence shown here is derived from an EMBL/GenBank/DDBJ whole genome shotgun (WGS) entry which is preliminary data.</text>
</comment>
<gene>
    <name evidence="15 19" type="primary">trmD</name>
    <name evidence="19" type="ORF">IAD28_01750</name>
</gene>
<evidence type="ECO:0000256" key="10">
    <source>
        <dbReference type="ARBA" id="ARBA00022691"/>
    </source>
</evidence>
<dbReference type="Gene3D" id="3.40.1280.10">
    <property type="match status" value="1"/>
</dbReference>
<evidence type="ECO:0000256" key="6">
    <source>
        <dbReference type="ARBA" id="ARBA00014679"/>
    </source>
</evidence>
<evidence type="ECO:0000256" key="12">
    <source>
        <dbReference type="ARBA" id="ARBA00029736"/>
    </source>
</evidence>
<dbReference type="AlphaFoldDB" id="A0A9D1NQQ8"/>
<dbReference type="Pfam" id="PF01746">
    <property type="entry name" value="tRNA_m1G_MT"/>
    <property type="match status" value="1"/>
</dbReference>
<dbReference type="InterPro" id="IPR029028">
    <property type="entry name" value="Alpha/beta_knot_MTases"/>
</dbReference>
<dbReference type="Proteomes" id="UP000823960">
    <property type="component" value="Unassembled WGS sequence"/>
</dbReference>
<evidence type="ECO:0000256" key="16">
    <source>
        <dbReference type="PIRSR" id="PIRSR000386-1"/>
    </source>
</evidence>
<evidence type="ECO:0000256" key="3">
    <source>
        <dbReference type="ARBA" id="ARBA00007630"/>
    </source>
</evidence>
<protein>
    <recommendedName>
        <fullName evidence="6 15">tRNA (guanine-N(1)-)-methyltransferase</fullName>
        <ecNumber evidence="5 15">2.1.1.228</ecNumber>
    </recommendedName>
    <alternativeName>
        <fullName evidence="12 15">M1G-methyltransferase</fullName>
    </alternativeName>
    <alternativeName>
        <fullName evidence="13 15">tRNA [GM37] methyltransferase</fullName>
    </alternativeName>
</protein>
<dbReference type="GO" id="GO:0052906">
    <property type="term" value="F:tRNA (guanine(37)-N1)-methyltransferase activity"/>
    <property type="evidence" value="ECO:0007669"/>
    <property type="project" value="UniProtKB-UniRule"/>
</dbReference>
<dbReference type="FunFam" id="3.40.1280.10:FF:000001">
    <property type="entry name" value="tRNA (guanine-N(1)-)-methyltransferase"/>
    <property type="match status" value="1"/>
</dbReference>
<keyword evidence="9 15" id="KW-0808">Transferase</keyword>
<comment type="subunit">
    <text evidence="4 15 17">Homodimer.</text>
</comment>
<dbReference type="NCBIfam" id="NF000648">
    <property type="entry name" value="PRK00026.1"/>
    <property type="match status" value="1"/>
</dbReference>